<reference evidence="2" key="1">
    <citation type="journal article" date="2020" name="Phytopathology">
        <title>Genome Sequence Resources of Colletotrichum truncatum, C. plurivorum, C. musicola, and C. sojae: Four Species Pathogenic to Soybean (Glycine max).</title>
        <authorList>
            <person name="Rogerio F."/>
            <person name="Boufleur T.R."/>
            <person name="Ciampi-Guillardi M."/>
            <person name="Sukno S.A."/>
            <person name="Thon M.R."/>
            <person name="Massola Junior N.S."/>
            <person name="Baroncelli R."/>
        </authorList>
    </citation>
    <scope>NUCLEOTIDE SEQUENCE</scope>
    <source>
        <strain evidence="2">LFN00145</strain>
    </source>
</reference>
<dbReference type="Proteomes" id="UP000654918">
    <property type="component" value="Unassembled WGS sequence"/>
</dbReference>
<comment type="caution">
    <text evidence="2">The sequence shown here is derived from an EMBL/GenBank/DDBJ whole genome shotgun (WGS) entry which is preliminary data.</text>
</comment>
<organism evidence="2 3">
    <name type="scientific">Colletotrichum plurivorum</name>
    <dbReference type="NCBI Taxonomy" id="2175906"/>
    <lineage>
        <taxon>Eukaryota</taxon>
        <taxon>Fungi</taxon>
        <taxon>Dikarya</taxon>
        <taxon>Ascomycota</taxon>
        <taxon>Pezizomycotina</taxon>
        <taxon>Sordariomycetes</taxon>
        <taxon>Hypocreomycetidae</taxon>
        <taxon>Glomerellales</taxon>
        <taxon>Glomerellaceae</taxon>
        <taxon>Colletotrichum</taxon>
        <taxon>Colletotrichum orchidearum species complex</taxon>
    </lineage>
</organism>
<sequence length="89" mass="10110">MIDVPVDNAKKLSSAGSEAPSMVDKYYVPQHREYATQYMRSRLLQMLGSRQWSAPDKEIREAEGTRDSDSHSLKPTGLARRSDDITRPE</sequence>
<accession>A0A8H6KW46</accession>
<name>A0A8H6KW46_9PEZI</name>
<feature type="compositionally biased region" description="Basic and acidic residues" evidence="1">
    <location>
        <begin position="55"/>
        <end position="72"/>
    </location>
</feature>
<feature type="region of interest" description="Disordered" evidence="1">
    <location>
        <begin position="51"/>
        <end position="89"/>
    </location>
</feature>
<dbReference type="AlphaFoldDB" id="A0A8H6KW46"/>
<gene>
    <name evidence="2" type="ORF">CPLU01_02505</name>
</gene>
<evidence type="ECO:0000313" key="2">
    <source>
        <dbReference type="EMBL" id="KAF6838393.1"/>
    </source>
</evidence>
<evidence type="ECO:0000313" key="3">
    <source>
        <dbReference type="Proteomes" id="UP000654918"/>
    </source>
</evidence>
<dbReference type="EMBL" id="WIGO01000019">
    <property type="protein sequence ID" value="KAF6838393.1"/>
    <property type="molecule type" value="Genomic_DNA"/>
</dbReference>
<keyword evidence="3" id="KW-1185">Reference proteome</keyword>
<proteinExistence type="predicted"/>
<evidence type="ECO:0000256" key="1">
    <source>
        <dbReference type="SAM" id="MobiDB-lite"/>
    </source>
</evidence>
<feature type="compositionally biased region" description="Basic and acidic residues" evidence="1">
    <location>
        <begin position="80"/>
        <end position="89"/>
    </location>
</feature>
<feature type="region of interest" description="Disordered" evidence="1">
    <location>
        <begin position="1"/>
        <end position="22"/>
    </location>
</feature>
<protein>
    <submittedName>
        <fullName evidence="2">Uncharacterized protein</fullName>
    </submittedName>
</protein>